<comment type="caution">
    <text evidence="6">The sequence shown here is derived from an EMBL/GenBank/DDBJ whole genome shotgun (WGS) entry which is preliminary data.</text>
</comment>
<dbReference type="EMBL" id="RSCD01000022">
    <property type="protein sequence ID" value="RSH84103.1"/>
    <property type="molecule type" value="Genomic_DNA"/>
</dbReference>
<reference evidence="6 7" key="1">
    <citation type="submission" date="2018-11" db="EMBL/GenBank/DDBJ databases">
        <title>Genome sequence of Saitozyma podzolica DSM 27192.</title>
        <authorList>
            <person name="Aliyu H."/>
            <person name="Gorte O."/>
            <person name="Ochsenreither K."/>
        </authorList>
    </citation>
    <scope>NUCLEOTIDE SEQUENCE [LARGE SCALE GENOMIC DNA]</scope>
    <source>
        <strain evidence="6 7">DSM 27192</strain>
    </source>
</reference>
<evidence type="ECO:0000256" key="2">
    <source>
        <dbReference type="ARBA" id="ARBA00022827"/>
    </source>
</evidence>
<keyword evidence="2" id="KW-0274">FAD</keyword>
<feature type="region of interest" description="Disordered" evidence="4">
    <location>
        <begin position="275"/>
        <end position="308"/>
    </location>
</feature>
<name>A0A427XZ65_9TREE</name>
<dbReference type="OrthoDB" id="655030at2759"/>
<accession>A0A427XZ65</accession>
<dbReference type="SUPFAM" id="SSF51905">
    <property type="entry name" value="FAD/NAD(P)-binding domain"/>
    <property type="match status" value="1"/>
</dbReference>
<sequence>MASHPRRVLISGAGIAGPVVAYWLGRAGIRTTLVERAPSLRTSGQTLDIHGVARDVIAKMGLDSVIRNAGTHEAGTHFVDHSDRVCASFPVGQGMTNEIEFIRHRLATIFYEASKDWTDDIFGDSIKGIKESEAEAIVDFESGQTRGFDAIVIADGMHSKSRSLVFQTQETPHSNGDFSYKSLGVHTAYFSIPYREEDGMWSRWWTATGRRSIWLRPVPADPSMLACLIIADPVAQLKLKDACFLDIPEQKKIWRELFQGAGWQTERILDHMTDAATSTCRKSPKSDRKAGQGVESRSSAMRPMVHRQ</sequence>
<proteinExistence type="predicted"/>
<evidence type="ECO:0000256" key="3">
    <source>
        <dbReference type="ARBA" id="ARBA00023002"/>
    </source>
</evidence>
<dbReference type="STRING" id="1890683.A0A427XZ65"/>
<keyword evidence="1" id="KW-0285">Flavoprotein</keyword>
<keyword evidence="7" id="KW-1185">Reference proteome</keyword>
<organism evidence="6 7">
    <name type="scientific">Saitozyma podzolica</name>
    <dbReference type="NCBI Taxonomy" id="1890683"/>
    <lineage>
        <taxon>Eukaryota</taxon>
        <taxon>Fungi</taxon>
        <taxon>Dikarya</taxon>
        <taxon>Basidiomycota</taxon>
        <taxon>Agaricomycotina</taxon>
        <taxon>Tremellomycetes</taxon>
        <taxon>Tremellales</taxon>
        <taxon>Trimorphomycetaceae</taxon>
        <taxon>Saitozyma</taxon>
    </lineage>
</organism>
<dbReference type="Proteomes" id="UP000279259">
    <property type="component" value="Unassembled WGS sequence"/>
</dbReference>
<evidence type="ECO:0000256" key="1">
    <source>
        <dbReference type="ARBA" id="ARBA00022630"/>
    </source>
</evidence>
<keyword evidence="3" id="KW-0560">Oxidoreductase</keyword>
<dbReference type="Pfam" id="PF01494">
    <property type="entry name" value="FAD_binding_3"/>
    <property type="match status" value="1"/>
</dbReference>
<dbReference type="InterPro" id="IPR002938">
    <property type="entry name" value="FAD-bd"/>
</dbReference>
<feature type="domain" description="FAD-binding" evidence="5">
    <location>
        <begin position="8"/>
        <end position="220"/>
    </location>
</feature>
<evidence type="ECO:0000259" key="5">
    <source>
        <dbReference type="Pfam" id="PF01494"/>
    </source>
</evidence>
<dbReference type="AlphaFoldDB" id="A0A427XZ65"/>
<dbReference type="GO" id="GO:0071949">
    <property type="term" value="F:FAD binding"/>
    <property type="evidence" value="ECO:0007669"/>
    <property type="project" value="InterPro"/>
</dbReference>
<dbReference type="InterPro" id="IPR051704">
    <property type="entry name" value="FAD_aromatic-hydroxylase"/>
</dbReference>
<evidence type="ECO:0000313" key="6">
    <source>
        <dbReference type="EMBL" id="RSH84103.1"/>
    </source>
</evidence>
<dbReference type="Gene3D" id="3.50.50.60">
    <property type="entry name" value="FAD/NAD(P)-binding domain"/>
    <property type="match status" value="1"/>
</dbReference>
<protein>
    <recommendedName>
        <fullName evidence="5">FAD-binding domain-containing protein</fullName>
    </recommendedName>
</protein>
<evidence type="ECO:0000313" key="7">
    <source>
        <dbReference type="Proteomes" id="UP000279259"/>
    </source>
</evidence>
<evidence type="ECO:0000256" key="4">
    <source>
        <dbReference type="SAM" id="MobiDB-lite"/>
    </source>
</evidence>
<dbReference type="PANTHER" id="PTHR46865:SF2">
    <property type="entry name" value="MONOOXYGENASE"/>
    <property type="match status" value="1"/>
</dbReference>
<dbReference type="PANTHER" id="PTHR46865">
    <property type="entry name" value="OXIDOREDUCTASE-RELATED"/>
    <property type="match status" value="1"/>
</dbReference>
<gene>
    <name evidence="6" type="ORF">EHS25_005348</name>
</gene>
<dbReference type="InterPro" id="IPR036188">
    <property type="entry name" value="FAD/NAD-bd_sf"/>
</dbReference>
<dbReference type="GO" id="GO:0016491">
    <property type="term" value="F:oxidoreductase activity"/>
    <property type="evidence" value="ECO:0007669"/>
    <property type="project" value="UniProtKB-KW"/>
</dbReference>